<organism evidence="2 3">
    <name type="scientific">Caballeronia glebae</name>
    <dbReference type="NCBI Taxonomy" id="1777143"/>
    <lineage>
        <taxon>Bacteria</taxon>
        <taxon>Pseudomonadati</taxon>
        <taxon>Pseudomonadota</taxon>
        <taxon>Betaproteobacteria</taxon>
        <taxon>Burkholderiales</taxon>
        <taxon>Burkholderiaceae</taxon>
        <taxon>Caballeronia</taxon>
    </lineage>
</organism>
<feature type="region of interest" description="Disordered" evidence="1">
    <location>
        <begin position="1"/>
        <end position="66"/>
    </location>
</feature>
<name>A0A157ZS38_9BURK</name>
<dbReference type="Proteomes" id="UP000054596">
    <property type="component" value="Unassembled WGS sequence"/>
</dbReference>
<gene>
    <name evidence="2" type="ORF">AWB82_01151</name>
</gene>
<dbReference type="AlphaFoldDB" id="A0A157ZS38"/>
<reference evidence="2" key="1">
    <citation type="submission" date="2016-01" db="EMBL/GenBank/DDBJ databases">
        <authorList>
            <person name="Peeters C."/>
        </authorList>
    </citation>
    <scope>NUCLEOTIDE SEQUENCE [LARGE SCALE GENOMIC DNA]</scope>
    <source>
        <strain evidence="2">LMG 29325</strain>
    </source>
</reference>
<accession>A0A157ZS38</accession>
<feature type="compositionally biased region" description="Basic and acidic residues" evidence="1">
    <location>
        <begin position="1"/>
        <end position="11"/>
    </location>
</feature>
<evidence type="ECO:0000313" key="2">
    <source>
        <dbReference type="EMBL" id="SAK48296.1"/>
    </source>
</evidence>
<sequence>MARDSSLRRGETPGAQQNGEEADELSATRLPDNRPIGSSVSVTLWDEIPPAPSHTTRPLADESPEA</sequence>
<protein>
    <submittedName>
        <fullName evidence="2">Uncharacterized protein</fullName>
    </submittedName>
</protein>
<dbReference type="OrthoDB" id="9035309at2"/>
<evidence type="ECO:0000313" key="3">
    <source>
        <dbReference type="Proteomes" id="UP000054596"/>
    </source>
</evidence>
<proteinExistence type="predicted"/>
<keyword evidence="3" id="KW-1185">Reference proteome</keyword>
<dbReference type="EMBL" id="FCOJ02000006">
    <property type="protein sequence ID" value="SAK48296.1"/>
    <property type="molecule type" value="Genomic_DNA"/>
</dbReference>
<evidence type="ECO:0000256" key="1">
    <source>
        <dbReference type="SAM" id="MobiDB-lite"/>
    </source>
</evidence>
<comment type="caution">
    <text evidence="2">The sequence shown here is derived from an EMBL/GenBank/DDBJ whole genome shotgun (WGS) entry which is preliminary data.</text>
</comment>